<feature type="domain" description="Tail spike" evidence="1">
    <location>
        <begin position="86"/>
        <end position="325"/>
    </location>
</feature>
<evidence type="ECO:0000259" key="1">
    <source>
        <dbReference type="Pfam" id="PF06605"/>
    </source>
</evidence>
<dbReference type="Gene3D" id="2.60.120.260">
    <property type="entry name" value="Galactose-binding domain-like"/>
    <property type="match status" value="2"/>
</dbReference>
<dbReference type="NCBIfam" id="TIGR01665">
    <property type="entry name" value="put_anti_recept"/>
    <property type="match status" value="1"/>
</dbReference>
<dbReference type="AlphaFoldDB" id="A0A4U9REM4"/>
<protein>
    <submittedName>
        <fullName evidence="3">Phage minor structural protein</fullName>
    </submittedName>
</protein>
<dbReference type="Pfam" id="PF06605">
    <property type="entry name" value="Prophage_tail"/>
    <property type="match status" value="1"/>
</dbReference>
<organism evidence="3 4">
    <name type="scientific">Hathewaya histolytica</name>
    <name type="common">Clostridium histolyticum</name>
    <dbReference type="NCBI Taxonomy" id="1498"/>
    <lineage>
        <taxon>Bacteria</taxon>
        <taxon>Bacillati</taxon>
        <taxon>Bacillota</taxon>
        <taxon>Clostridia</taxon>
        <taxon>Eubacteriales</taxon>
        <taxon>Clostridiaceae</taxon>
        <taxon>Hathewaya</taxon>
    </lineage>
</organism>
<proteinExistence type="predicted"/>
<dbReference type="Pfam" id="PF18994">
    <property type="entry name" value="Prophage_tailD1"/>
    <property type="match status" value="1"/>
</dbReference>
<gene>
    <name evidence="3" type="ORF">NCTC503_01295</name>
</gene>
<dbReference type="EMBL" id="LR590481">
    <property type="protein sequence ID" value="VTQ88803.1"/>
    <property type="molecule type" value="Genomic_DNA"/>
</dbReference>
<evidence type="ECO:0000313" key="3">
    <source>
        <dbReference type="EMBL" id="VTQ88803.1"/>
    </source>
</evidence>
<keyword evidence="4" id="KW-1185">Reference proteome</keyword>
<feature type="domain" description="Prophage endopeptidase tail N-terminal" evidence="2">
    <location>
        <begin position="4"/>
        <end position="72"/>
    </location>
</feature>
<dbReference type="RefSeq" id="WP_138209966.1">
    <property type="nucleotide sequence ID" value="NZ_LR590481.1"/>
</dbReference>
<dbReference type="InterPro" id="IPR007119">
    <property type="entry name" value="Phage_tail_spike_N"/>
</dbReference>
<dbReference type="OrthoDB" id="5090100at2"/>
<dbReference type="InterPro" id="IPR010572">
    <property type="entry name" value="Tail_dom"/>
</dbReference>
<dbReference type="InterPro" id="IPR008979">
    <property type="entry name" value="Galactose-bd-like_sf"/>
</dbReference>
<name>A0A4U9REM4_HATHI</name>
<dbReference type="SUPFAM" id="SSF49785">
    <property type="entry name" value="Galactose-binding domain-like"/>
    <property type="match status" value="1"/>
</dbReference>
<dbReference type="InterPro" id="IPR044051">
    <property type="entry name" value="Prophage_tail_N"/>
</dbReference>
<accession>A0A4U9REM4</accession>
<dbReference type="Proteomes" id="UP000308489">
    <property type="component" value="Chromosome 1"/>
</dbReference>
<evidence type="ECO:0000313" key="4">
    <source>
        <dbReference type="Proteomes" id="UP000308489"/>
    </source>
</evidence>
<dbReference type="KEGG" id="hhw:NCTC503_01295"/>
<reference evidence="3 4" key="1">
    <citation type="submission" date="2019-05" db="EMBL/GenBank/DDBJ databases">
        <authorList>
            <consortium name="Pathogen Informatics"/>
        </authorList>
    </citation>
    <scope>NUCLEOTIDE SEQUENCE [LARGE SCALE GENOMIC DNA]</scope>
    <source>
        <strain evidence="3 4">NCTC503</strain>
    </source>
</reference>
<evidence type="ECO:0000259" key="2">
    <source>
        <dbReference type="Pfam" id="PF18994"/>
    </source>
</evidence>
<sequence>MLQLYNLKHNKIAPLTKYKDARIERELNGDSTLYFSYPINKRYYDEIKEECYIRTKIDEFVVKEIHELDEWTEFKAVLNVEELEGNPFQHFESKEQTIKSCVTLALAGTPWTVGHCDVIKKRTVRKANCSTWEIIQEARKVYRCDITFDTLNKKVNIYNKLGSDKGTYFIEELNLKKLEIQRNSYDFCTRIIPIGKDGMNIKSVNGGKEYIENHQYSSKVITRYWEDNRYTVVSSLKEDAELKLKELSKPYRSYKADIIDLANLNSKYKNILDYSLGDTISLISKHKKVKEKQRIVKTVEWLDEPGSNTCEIANTMLRFEDLQKEFEDTTETVNNITTDNGTINGSKIDSIKTKQIEDFAVNTAKVVNLDVINANIENLSTGKADIQSLNAIKASIGDLRANKANIAQLDAQGAKIEDLYATKATIKDLEANTGKITVLESRAASIENLLAGNIGAENIKAGTITAASGIIADGAIGDAQISSLSATKLTAGVIDAAVITVKNLTADNIKAKSINGKVLEDGAIDNSKVADNANIAGSKLNINDVIVNINGATTQINGTKINVGDRTLDMELKTQKITTEENTKDIKEQKLQLNALDDALKIKIDKQDFNSFKSTAEGNISTINTNLSKATSDISMLQGQIKLKVGQSDIDNSINSIQVGGRNLILNSGNFKGLTGWEVTHGSISVIDDYLSWNCTEFSNWGAWLGNHSLKNRQFDVDEDYTISFEAKANKAQNIRIRICDRDGYNSVLNDSFDATENWKRYIYNFKSKEVGNERIVNFITPKVDPYVLDIRNIKLERGNKATDWTPAPEDIDQAINTIDTKINSSNSSIDLLKNQISAKVETSEFQSFKANINNEITNSKSKLSTTEQSINMLKGEISSKVSKTDIEKKIVEVSEKSKNLIFNSGNFKDLTGWATNSTGATMEIVKKNGYSVIHAKKSIRQPRLIPIEQNTDYIYSATIMCSTGMELTNITPLHFHVLREDLTFHASRNAVLLNEDTFVPANTWVKILVKFNSGEDASYFRTFIFGIQINEGINEYWIKNIKLEKGNKATDWTPAPEDVTIENTTKINSAESEIKQLSNQIRSKVDVNGVKSFIEQNPSSVKIGFNAITPNVNLSNSGTFEIINGALNVKNNNAEVVIDGKYNMHKILTSGVINTSMPVSNTIKERTVSVEHNLGYKPAFSAFSIVDGSGSMVPLPALAFTDNFSGTSIVGFNFIIRARADNTHLYIDMKRAADLVQTEYRVKIKYFIYKEVAF</sequence>